<evidence type="ECO:0000313" key="5">
    <source>
        <dbReference type="EMBL" id="TKG73042.1"/>
    </source>
</evidence>
<dbReference type="PRINTS" id="PR00033">
    <property type="entry name" value="HTHASNC"/>
</dbReference>
<dbReference type="InterPro" id="IPR000835">
    <property type="entry name" value="HTH_MarR-typ"/>
</dbReference>
<feature type="domain" description="HTH marR-type" evidence="4">
    <location>
        <begin position="10"/>
        <end position="146"/>
    </location>
</feature>
<organism evidence="5 6">
    <name type="scientific">Prauserella endophytica</name>
    <dbReference type="NCBI Taxonomy" id="1592324"/>
    <lineage>
        <taxon>Bacteria</taxon>
        <taxon>Bacillati</taxon>
        <taxon>Actinomycetota</taxon>
        <taxon>Actinomycetes</taxon>
        <taxon>Pseudonocardiales</taxon>
        <taxon>Pseudonocardiaceae</taxon>
        <taxon>Prauserella</taxon>
        <taxon>Prauserella coralliicola group</taxon>
    </lineage>
</organism>
<dbReference type="InterPro" id="IPR036388">
    <property type="entry name" value="WH-like_DNA-bd_sf"/>
</dbReference>
<accession>A0ABY2SAY7</accession>
<dbReference type="SMART" id="SM00347">
    <property type="entry name" value="HTH_MARR"/>
    <property type="match status" value="1"/>
</dbReference>
<dbReference type="PANTHER" id="PTHR33164">
    <property type="entry name" value="TRANSCRIPTIONAL REGULATOR, MARR FAMILY"/>
    <property type="match status" value="1"/>
</dbReference>
<dbReference type="PRINTS" id="PR00598">
    <property type="entry name" value="HTHMARR"/>
</dbReference>
<dbReference type="InterPro" id="IPR039422">
    <property type="entry name" value="MarR/SlyA-like"/>
</dbReference>
<evidence type="ECO:0000259" key="4">
    <source>
        <dbReference type="PROSITE" id="PS50995"/>
    </source>
</evidence>
<keyword evidence="6" id="KW-1185">Reference proteome</keyword>
<dbReference type="Gene3D" id="1.10.10.10">
    <property type="entry name" value="Winged helix-like DNA-binding domain superfamily/Winged helix DNA-binding domain"/>
    <property type="match status" value="1"/>
</dbReference>
<evidence type="ECO:0000313" key="6">
    <source>
        <dbReference type="Proteomes" id="UP000309992"/>
    </source>
</evidence>
<dbReference type="SUPFAM" id="SSF46785">
    <property type="entry name" value="Winged helix' DNA-binding domain"/>
    <property type="match status" value="1"/>
</dbReference>
<dbReference type="RefSeq" id="WP_137092718.1">
    <property type="nucleotide sequence ID" value="NZ_SWMS01000001.1"/>
</dbReference>
<keyword evidence="3" id="KW-0804">Transcription</keyword>
<dbReference type="EMBL" id="SWMS01000001">
    <property type="protein sequence ID" value="TKG73042.1"/>
    <property type="molecule type" value="Genomic_DNA"/>
</dbReference>
<proteinExistence type="predicted"/>
<comment type="caution">
    <text evidence="5">The sequence shown here is derived from an EMBL/GenBank/DDBJ whole genome shotgun (WGS) entry which is preliminary data.</text>
</comment>
<dbReference type="PROSITE" id="PS50995">
    <property type="entry name" value="HTH_MARR_2"/>
    <property type="match status" value="1"/>
</dbReference>
<name>A0ABY2SAY7_9PSEU</name>
<dbReference type="InterPro" id="IPR000485">
    <property type="entry name" value="AsnC-type_HTH_dom"/>
</dbReference>
<dbReference type="Proteomes" id="UP000309992">
    <property type="component" value="Unassembled WGS sequence"/>
</dbReference>
<dbReference type="InterPro" id="IPR023187">
    <property type="entry name" value="Tscrpt_reg_MarR-type_CS"/>
</dbReference>
<dbReference type="Pfam" id="PF01047">
    <property type="entry name" value="MarR"/>
    <property type="match status" value="1"/>
</dbReference>
<dbReference type="PANTHER" id="PTHR33164:SF106">
    <property type="entry name" value="TRANSCRIPTIONAL REGULATORY PROTEIN"/>
    <property type="match status" value="1"/>
</dbReference>
<evidence type="ECO:0000256" key="3">
    <source>
        <dbReference type="ARBA" id="ARBA00023163"/>
    </source>
</evidence>
<dbReference type="InterPro" id="IPR036390">
    <property type="entry name" value="WH_DNA-bd_sf"/>
</dbReference>
<protein>
    <submittedName>
        <fullName evidence="5">MarR family transcriptional regulator</fullName>
    </submittedName>
</protein>
<keyword evidence="2" id="KW-0238">DNA-binding</keyword>
<sequence length="161" mass="17478">MGTAKEDEERAAALQAIADAGRVLSTAAVLFHTNLSSSVGLGPTDGKVLELIRRYTNISAKELAERTGLAKNSISAVLARLEKKGFVERLPDPDDGRRHLLVSTTEGARRIGALFVGLTSRLDELRERYTTEQLRVIADYQLRAAEIQHSEAAKLGKHASA</sequence>
<evidence type="ECO:0000256" key="1">
    <source>
        <dbReference type="ARBA" id="ARBA00023015"/>
    </source>
</evidence>
<reference evidence="5 6" key="1">
    <citation type="journal article" date="2015" name="Antonie Van Leeuwenhoek">
        <title>Prauserella endophytica sp. nov., an endophytic actinobacterium isolated from Tamarix taklamakanensis.</title>
        <authorList>
            <person name="Liu J.M."/>
            <person name="Habden X."/>
            <person name="Guo L."/>
            <person name="Tuo L."/>
            <person name="Jiang Z.K."/>
            <person name="Liu S.W."/>
            <person name="Liu X.F."/>
            <person name="Chen L."/>
            <person name="Li R.F."/>
            <person name="Zhang Y.Q."/>
            <person name="Sun C.H."/>
        </authorList>
    </citation>
    <scope>NUCLEOTIDE SEQUENCE [LARGE SCALE GENOMIC DNA]</scope>
    <source>
        <strain evidence="5 6">CGMCC 4.7182</strain>
    </source>
</reference>
<dbReference type="PROSITE" id="PS01117">
    <property type="entry name" value="HTH_MARR_1"/>
    <property type="match status" value="1"/>
</dbReference>
<gene>
    <name evidence="5" type="ORF">FCN18_00080</name>
</gene>
<evidence type="ECO:0000256" key="2">
    <source>
        <dbReference type="ARBA" id="ARBA00023125"/>
    </source>
</evidence>
<keyword evidence="1" id="KW-0805">Transcription regulation</keyword>